<keyword evidence="5" id="KW-0963">Cytoplasm</keyword>
<dbReference type="GO" id="GO:0005829">
    <property type="term" value="C:cytosol"/>
    <property type="evidence" value="ECO:0007669"/>
    <property type="project" value="UniProtKB-SubCell"/>
</dbReference>
<gene>
    <name evidence="10" type="ORF">TRIUR3_08761</name>
</gene>
<dbReference type="GO" id="GO:0009860">
    <property type="term" value="P:pollen tube growth"/>
    <property type="evidence" value="ECO:0007669"/>
    <property type="project" value="UniProtKB-ARBA"/>
</dbReference>
<dbReference type="EMBL" id="KD278516">
    <property type="protein sequence ID" value="EMS46041.1"/>
    <property type="molecule type" value="Genomic_DNA"/>
</dbReference>
<dbReference type="PANTHER" id="PTHR12702">
    <property type="entry name" value="SEC15"/>
    <property type="match status" value="1"/>
</dbReference>
<dbReference type="InterPro" id="IPR042044">
    <property type="entry name" value="EXOC6PINT-1/Sec15/Tip20_C_dom2"/>
</dbReference>
<dbReference type="GO" id="GO:0000145">
    <property type="term" value="C:exocyst"/>
    <property type="evidence" value="ECO:0007669"/>
    <property type="project" value="UniProtKB-UniRule"/>
</dbReference>
<dbReference type="FunFam" id="1.20.58.670:FF:000002">
    <property type="entry name" value="Exocyst complex component"/>
    <property type="match status" value="1"/>
</dbReference>
<dbReference type="InterPro" id="IPR007225">
    <property type="entry name" value="EXOC6/Sec15"/>
</dbReference>
<dbReference type="GO" id="GO:0090522">
    <property type="term" value="P:vesicle tethering involved in exocytosis"/>
    <property type="evidence" value="ECO:0007669"/>
    <property type="project" value="UniProtKB-UniRule"/>
</dbReference>
<dbReference type="Pfam" id="PF04091">
    <property type="entry name" value="Sec15_C"/>
    <property type="match status" value="2"/>
</dbReference>
<evidence type="ECO:0000256" key="2">
    <source>
        <dbReference type="ARBA" id="ARBA00007944"/>
    </source>
</evidence>
<dbReference type="GO" id="GO:0006893">
    <property type="term" value="P:Golgi to plasma membrane transport"/>
    <property type="evidence" value="ECO:0007669"/>
    <property type="project" value="TreeGrafter"/>
</dbReference>
<dbReference type="PIRSF" id="PIRSF025007">
    <property type="entry name" value="Sec15"/>
    <property type="match status" value="1"/>
</dbReference>
<name>M7YH24_TRIUA</name>
<feature type="domain" description="Exocyst complex subunit EXOC6/Sec15 C-terminal" evidence="8">
    <location>
        <begin position="464"/>
        <end position="818"/>
    </location>
</feature>
<protein>
    <recommendedName>
        <fullName evidence="7">Exocyst complex component</fullName>
    </recommendedName>
</protein>
<evidence type="ECO:0000256" key="5">
    <source>
        <dbReference type="ARBA" id="ARBA00022490"/>
    </source>
</evidence>
<feature type="domain" description="Exocyst complex component EXOC6/Sec15 N-terminal" evidence="9">
    <location>
        <begin position="52"/>
        <end position="219"/>
    </location>
</feature>
<comment type="similarity">
    <text evidence="2 7">Belongs to the SEC15 family.</text>
</comment>
<evidence type="ECO:0000256" key="1">
    <source>
        <dbReference type="ARBA" id="ARBA00004514"/>
    </source>
</evidence>
<dbReference type="PANTHER" id="PTHR12702:SF7">
    <property type="entry name" value="EXOCYST COMPLEX COMPONENT"/>
    <property type="match status" value="1"/>
</dbReference>
<dbReference type="eggNOG" id="KOG2176">
    <property type="taxonomic scope" value="Eukaryota"/>
</dbReference>
<dbReference type="GO" id="GO:0060321">
    <property type="term" value="P:acceptance of pollen"/>
    <property type="evidence" value="ECO:0007669"/>
    <property type="project" value="UniProtKB-ARBA"/>
</dbReference>
<keyword evidence="4 7" id="KW-0268">Exocytosis</keyword>
<accession>M7YH24</accession>
<evidence type="ECO:0000256" key="6">
    <source>
        <dbReference type="ARBA" id="ARBA00053307"/>
    </source>
</evidence>
<dbReference type="InterPro" id="IPR046361">
    <property type="entry name" value="EXOC6/Sec15_C"/>
</dbReference>
<proteinExistence type="inferred from homology"/>
<dbReference type="OMA" id="SCMESAP"/>
<evidence type="ECO:0000259" key="9">
    <source>
        <dbReference type="Pfam" id="PF20651"/>
    </source>
</evidence>
<evidence type="ECO:0000256" key="7">
    <source>
        <dbReference type="PIRNR" id="PIRNR025007"/>
    </source>
</evidence>
<evidence type="ECO:0000313" key="10">
    <source>
        <dbReference type="EMBL" id="EMS46041.1"/>
    </source>
</evidence>
<keyword evidence="3 7" id="KW-0813">Transport</keyword>
<dbReference type="STRING" id="4572.M7YH24"/>
<evidence type="ECO:0000256" key="4">
    <source>
        <dbReference type="ARBA" id="ARBA00022483"/>
    </source>
</evidence>
<dbReference type="Gene3D" id="1.10.357.30">
    <property type="entry name" value="Exocyst complex subunit Sec15 C-terminal domain, N-terminal subdomain"/>
    <property type="match status" value="2"/>
</dbReference>
<evidence type="ECO:0000256" key="3">
    <source>
        <dbReference type="ARBA" id="ARBA00022448"/>
    </source>
</evidence>
<dbReference type="GO" id="GO:0016020">
    <property type="term" value="C:membrane"/>
    <property type="evidence" value="ECO:0007669"/>
    <property type="project" value="TreeGrafter"/>
</dbReference>
<dbReference type="InterPro" id="IPR048359">
    <property type="entry name" value="EXOC6_Sec15_N"/>
</dbReference>
<dbReference type="GO" id="GO:0009846">
    <property type="term" value="P:pollen germination"/>
    <property type="evidence" value="ECO:0007669"/>
    <property type="project" value="UniProtKB-ARBA"/>
</dbReference>
<sequence>MADQPKKRAIVDSGDGGLGMGLAAFIANGEDLGPMIRHGFDSGKPEALTHSLRSIVKKKEVEIEELCRLHYEDFILAVDELRGVMVDAEELKSMLSGENSHLQEASSALLLKLDKLLELYSVKKNVGEAMTILKICVKVITLCMACNNYIAEAKFHPALKTLDLIEHGYLQNIPVKIIKKVVGRQIPLIKLHIEKKACGEFNDWLVHIRRMSKQIGQVSISHASLACQKEEEMRARQREAEEHGHAGPDQHMYTLDAENTDEETALDFDLTPVYRTHHIHVRLGIGEKFRDYYYKNRQMQLSLDMQISTSQPFLESHQPFLAQVAGFFIVEQRVLRTAERLLTESQVEATWETAVAKMTSLLESQFSRIGTASHLLLIKDYITLMAGVLRKYGYQTTPLINILSRSRDKYHQLLLSECRRQVDDILANDSYEQMVIKKEYEYNMNVTAFHLEPILRKYGYQTTPLINILSRSRDKYHQLLLSECRRQVDDILANDSYEQMVIKKEYEYNMNVTAFHLEPSEVIPEFPYVAPFSSSVPEVCRVVRSFVEDSVSYLSYGGDMNLYEVVKAYLDRLLIEVLNDCLLNRMYARSLAMSQMMQLAGNISVLEHACDLYLLHCAQQCGIPKRVAERSRATLTARAVLKASQNAAYNALINMANSKIDDFMVLLDDVNWIVEETPDNANDYMNEVLIYLETLVSTASEILPLEALYKVVSGAVGHISDSIMTTLLSDGVKRLTMSAVLGLDMDLKMLEAFADEKFHITGLADMGKETTFRDCLVEIRQLVNLLSSSQPENFMNPVIRGKNYGSLDYKKVSIIVDKFKDSADGLFGSLSNRNTKQNARTRSLDVLKRRLKDFGH</sequence>
<dbReference type="InterPro" id="IPR042045">
    <property type="entry name" value="EXOC6/Sec15_C_dom1"/>
</dbReference>
<comment type="function">
    <text evidence="6">Component of the exocyst complex involved in the docking of exocytic vesicles with fusion sites on the plasma membrane during regulated or polarized secretion. Involved in polarized cell growth and organ morphogenesis. During cytokinesis, involved in cell plate initiation, cell plate maturation and formation of new primary cell wall.</text>
</comment>
<evidence type="ECO:0000259" key="8">
    <source>
        <dbReference type="Pfam" id="PF04091"/>
    </source>
</evidence>
<dbReference type="AlphaFoldDB" id="M7YH24"/>
<comment type="subcellular location">
    <subcellularLocation>
        <location evidence="1">Cytoplasm</location>
        <location evidence="1">Cytosol</location>
    </subcellularLocation>
</comment>
<reference evidence="10" key="1">
    <citation type="journal article" date="2013" name="Nature">
        <title>Draft genome of the wheat A-genome progenitor Triticum urartu.</title>
        <authorList>
            <person name="Ling H.Q."/>
            <person name="Zhao S."/>
            <person name="Liu D."/>
            <person name="Wang J."/>
            <person name="Sun H."/>
            <person name="Zhang C."/>
            <person name="Fan H."/>
            <person name="Li D."/>
            <person name="Dong L."/>
            <person name="Tao Y."/>
            <person name="Gao C."/>
            <person name="Wu H."/>
            <person name="Li Y."/>
            <person name="Cui Y."/>
            <person name="Guo X."/>
            <person name="Zheng S."/>
            <person name="Wang B."/>
            <person name="Yu K."/>
            <person name="Liang Q."/>
            <person name="Yang W."/>
            <person name="Lou X."/>
            <person name="Chen J."/>
            <person name="Feng M."/>
            <person name="Jian J."/>
            <person name="Zhang X."/>
            <person name="Luo G."/>
            <person name="Jiang Y."/>
            <person name="Liu J."/>
            <person name="Wang Z."/>
            <person name="Sha Y."/>
            <person name="Zhang B."/>
            <person name="Wu H."/>
            <person name="Tang D."/>
            <person name="Shen Q."/>
            <person name="Xue P."/>
            <person name="Zou S."/>
            <person name="Wang X."/>
            <person name="Liu X."/>
            <person name="Wang F."/>
            <person name="Yang Y."/>
            <person name="An X."/>
            <person name="Dong Z."/>
            <person name="Zhang K."/>
            <person name="Zhang X."/>
            <person name="Luo M.C."/>
            <person name="Dvorak J."/>
            <person name="Tong Y."/>
            <person name="Wang J."/>
            <person name="Yang H."/>
            <person name="Li Z."/>
            <person name="Wang D."/>
            <person name="Zhang A."/>
            <person name="Wang J."/>
        </authorList>
    </citation>
    <scope>NUCLEOTIDE SEQUENCE</scope>
</reference>
<dbReference type="Gene3D" id="1.20.58.670">
    <property type="entry name" value="Dsl1p vesicle tethering complex, Tip20p subunit, domain D"/>
    <property type="match status" value="1"/>
</dbReference>
<organism evidence="10">
    <name type="scientific">Triticum urartu</name>
    <name type="common">Red wild einkorn</name>
    <name type="synonym">Crithodium urartu</name>
    <dbReference type="NCBI Taxonomy" id="4572"/>
    <lineage>
        <taxon>Eukaryota</taxon>
        <taxon>Viridiplantae</taxon>
        <taxon>Streptophyta</taxon>
        <taxon>Embryophyta</taxon>
        <taxon>Tracheophyta</taxon>
        <taxon>Spermatophyta</taxon>
        <taxon>Magnoliopsida</taxon>
        <taxon>Liliopsida</taxon>
        <taxon>Poales</taxon>
        <taxon>Poaceae</taxon>
        <taxon>BOP clade</taxon>
        <taxon>Pooideae</taxon>
        <taxon>Triticodae</taxon>
        <taxon>Triticeae</taxon>
        <taxon>Triticinae</taxon>
        <taxon>Triticum</taxon>
    </lineage>
</organism>
<feature type="domain" description="Exocyst complex subunit EXOC6/Sec15 C-terminal" evidence="8">
    <location>
        <begin position="398"/>
        <end position="451"/>
    </location>
</feature>
<dbReference type="Pfam" id="PF20651">
    <property type="entry name" value="EXOC6_Sec15_N"/>
    <property type="match status" value="1"/>
</dbReference>
<dbReference type="GO" id="GO:0006886">
    <property type="term" value="P:intracellular protein transport"/>
    <property type="evidence" value="ECO:0007669"/>
    <property type="project" value="InterPro"/>
</dbReference>
<dbReference type="FunFam" id="1.10.357.30:FF:000002">
    <property type="entry name" value="Exocyst complex component"/>
    <property type="match status" value="1"/>
</dbReference>